<protein>
    <submittedName>
        <fullName evidence="1">Uncharacterized protein</fullName>
    </submittedName>
</protein>
<name>A0A0F9WPI9_9ZZZZ</name>
<accession>A0A0F9WPI9</accession>
<sequence length="90" mass="9054">MDFLSILGVVGGSALLGGLKSLTGSLDGKIGRAVKPLQPALLTLAGIGLPAAAQALGIAEVDPAMFVTAPTATVVMVSIREAMLRLRGKK</sequence>
<organism evidence="1">
    <name type="scientific">marine sediment metagenome</name>
    <dbReference type="NCBI Taxonomy" id="412755"/>
    <lineage>
        <taxon>unclassified sequences</taxon>
        <taxon>metagenomes</taxon>
        <taxon>ecological metagenomes</taxon>
    </lineage>
</organism>
<dbReference type="EMBL" id="LAZR01000131">
    <property type="protein sequence ID" value="KKN88096.1"/>
    <property type="molecule type" value="Genomic_DNA"/>
</dbReference>
<gene>
    <name evidence="1" type="ORF">LCGC14_0251680</name>
</gene>
<dbReference type="AlphaFoldDB" id="A0A0F9WPI9"/>
<reference evidence="1" key="1">
    <citation type="journal article" date="2015" name="Nature">
        <title>Complex archaea that bridge the gap between prokaryotes and eukaryotes.</title>
        <authorList>
            <person name="Spang A."/>
            <person name="Saw J.H."/>
            <person name="Jorgensen S.L."/>
            <person name="Zaremba-Niedzwiedzka K."/>
            <person name="Martijn J."/>
            <person name="Lind A.E."/>
            <person name="van Eijk R."/>
            <person name="Schleper C."/>
            <person name="Guy L."/>
            <person name="Ettema T.J."/>
        </authorList>
    </citation>
    <scope>NUCLEOTIDE SEQUENCE</scope>
</reference>
<comment type="caution">
    <text evidence="1">The sequence shown here is derived from an EMBL/GenBank/DDBJ whole genome shotgun (WGS) entry which is preliminary data.</text>
</comment>
<evidence type="ECO:0000313" key="1">
    <source>
        <dbReference type="EMBL" id="KKN88096.1"/>
    </source>
</evidence>
<proteinExistence type="predicted"/>